<organism evidence="8 9">
    <name type="scientific">Leptospira interrogans str. 2002000626</name>
    <dbReference type="NCBI Taxonomy" id="996803"/>
    <lineage>
        <taxon>Bacteria</taxon>
        <taxon>Pseudomonadati</taxon>
        <taxon>Spirochaetota</taxon>
        <taxon>Spirochaetia</taxon>
        <taxon>Leptospirales</taxon>
        <taxon>Leptospiraceae</taxon>
        <taxon>Leptospira</taxon>
    </lineage>
</organism>
<dbReference type="Proteomes" id="UP000012329">
    <property type="component" value="Unassembled WGS sequence"/>
</dbReference>
<gene>
    <name evidence="8" type="ORF">LEP1GSC029_4148</name>
</gene>
<name>A0A829D8M1_LEPIR</name>
<evidence type="ECO:0000256" key="7">
    <source>
        <dbReference type="SAM" id="Phobius"/>
    </source>
</evidence>
<dbReference type="PANTHER" id="PTHR13416:SF2">
    <property type="entry name" value="TRANSMEMBRANE PROTEIN 43"/>
    <property type="match status" value="1"/>
</dbReference>
<keyword evidence="6 7" id="KW-0472">Membrane</keyword>
<protein>
    <submittedName>
        <fullName evidence="8">Uncharacterized protein</fullName>
    </submittedName>
</protein>
<evidence type="ECO:0000313" key="9">
    <source>
        <dbReference type="Proteomes" id="UP000012329"/>
    </source>
</evidence>
<keyword evidence="3 7" id="KW-0812">Transmembrane</keyword>
<reference evidence="8 9" key="1">
    <citation type="submission" date="2013-02" db="EMBL/GenBank/DDBJ databases">
        <authorList>
            <person name="Harkins D.M."/>
            <person name="Durkin A.S."/>
            <person name="Brinkac L.M."/>
            <person name="Haft D.H."/>
            <person name="Selengut J.D."/>
            <person name="Sanka R."/>
            <person name="DePew J."/>
            <person name="Purushe J."/>
            <person name="Whelen A.C."/>
            <person name="Vinetz J.M."/>
            <person name="Sutton G.G."/>
            <person name="Nierman W.C."/>
            <person name="Fouts D.E."/>
        </authorList>
    </citation>
    <scope>NUCLEOTIDE SEQUENCE [LARGE SCALE GENOMIC DNA]</scope>
    <source>
        <strain evidence="8 9">2002000626</strain>
    </source>
</reference>
<keyword evidence="5 7" id="KW-1133">Transmembrane helix</keyword>
<sequence>MAFESPDGMSSTESVGFLSQMGNSFKSILTGIVLLPVSFIIIYNVETCEQASAALKNAMPVGQAKEGQPSYVTGTLKASPLGGEFLRSGSFISYSISSEVYAWDEQVKTEGSGSNKKEVRNCILKWTSSPENPSSFKLSGCRTKRYYRKSVQDRSDSASGALVHADGKKLFGSIRRCRFYFSSSFQRCK</sequence>
<comment type="caution">
    <text evidence="8">The sequence shown here is derived from an EMBL/GenBank/DDBJ whole genome shotgun (WGS) entry which is preliminary data.</text>
</comment>
<feature type="transmembrane region" description="Helical" evidence="7">
    <location>
        <begin position="27"/>
        <end position="45"/>
    </location>
</feature>
<dbReference type="EMBL" id="AFJL02000094">
    <property type="protein sequence ID" value="EMY05149.1"/>
    <property type="molecule type" value="Genomic_DNA"/>
</dbReference>
<dbReference type="PANTHER" id="PTHR13416">
    <property type="match status" value="1"/>
</dbReference>
<dbReference type="GO" id="GO:0006629">
    <property type="term" value="P:lipid metabolic process"/>
    <property type="evidence" value="ECO:0007669"/>
    <property type="project" value="TreeGrafter"/>
</dbReference>
<evidence type="ECO:0000256" key="4">
    <source>
        <dbReference type="ARBA" id="ARBA00022824"/>
    </source>
</evidence>
<evidence type="ECO:0000256" key="6">
    <source>
        <dbReference type="ARBA" id="ARBA00023136"/>
    </source>
</evidence>
<evidence type="ECO:0000313" key="8">
    <source>
        <dbReference type="EMBL" id="EMY05149.1"/>
    </source>
</evidence>
<dbReference type="AlphaFoldDB" id="A0A829D8M1"/>
<dbReference type="InterPro" id="IPR012430">
    <property type="entry name" value="TMEM43_fam"/>
</dbReference>
<keyword evidence="4" id="KW-0256">Endoplasmic reticulum</keyword>
<evidence type="ECO:0000256" key="1">
    <source>
        <dbReference type="ARBA" id="ARBA00004127"/>
    </source>
</evidence>
<proteinExistence type="predicted"/>
<dbReference type="GO" id="GO:0012505">
    <property type="term" value="C:endomembrane system"/>
    <property type="evidence" value="ECO:0007669"/>
    <property type="project" value="UniProtKB-SubCell"/>
</dbReference>
<evidence type="ECO:0000256" key="3">
    <source>
        <dbReference type="ARBA" id="ARBA00022692"/>
    </source>
</evidence>
<evidence type="ECO:0000256" key="5">
    <source>
        <dbReference type="ARBA" id="ARBA00022989"/>
    </source>
</evidence>
<comment type="subcellular location">
    <subcellularLocation>
        <location evidence="1">Endomembrane system</location>
        <topology evidence="1">Multi-pass membrane protein</topology>
    </subcellularLocation>
    <subcellularLocation>
        <location evidence="2">Endoplasmic reticulum membrane</location>
    </subcellularLocation>
</comment>
<accession>A0A829D8M1</accession>
<evidence type="ECO:0000256" key="2">
    <source>
        <dbReference type="ARBA" id="ARBA00004586"/>
    </source>
</evidence>